<name>A0A559M4Y6_9HELO</name>
<protein>
    <submittedName>
        <fullName evidence="2">Uncharacterized protein</fullName>
    </submittedName>
</protein>
<accession>A0A559M4Y6</accession>
<dbReference type="Proteomes" id="UP000315522">
    <property type="component" value="Unassembled WGS sequence"/>
</dbReference>
<evidence type="ECO:0000313" key="3">
    <source>
        <dbReference type="Proteomes" id="UP000315522"/>
    </source>
</evidence>
<evidence type="ECO:0000313" key="2">
    <source>
        <dbReference type="EMBL" id="TVY88020.1"/>
    </source>
</evidence>
<organism evidence="2 3">
    <name type="scientific">Lachnellula willkommii</name>
    <dbReference type="NCBI Taxonomy" id="215461"/>
    <lineage>
        <taxon>Eukaryota</taxon>
        <taxon>Fungi</taxon>
        <taxon>Dikarya</taxon>
        <taxon>Ascomycota</taxon>
        <taxon>Pezizomycotina</taxon>
        <taxon>Leotiomycetes</taxon>
        <taxon>Helotiales</taxon>
        <taxon>Lachnaceae</taxon>
        <taxon>Lachnellula</taxon>
    </lineage>
</organism>
<evidence type="ECO:0000256" key="1">
    <source>
        <dbReference type="SAM" id="MobiDB-lite"/>
    </source>
</evidence>
<comment type="caution">
    <text evidence="2">The sequence shown here is derived from an EMBL/GenBank/DDBJ whole genome shotgun (WGS) entry which is preliminary data.</text>
</comment>
<proteinExistence type="predicted"/>
<dbReference type="EMBL" id="QGML01001998">
    <property type="protein sequence ID" value="TVY88020.1"/>
    <property type="molecule type" value="Genomic_DNA"/>
</dbReference>
<feature type="compositionally biased region" description="Basic and acidic residues" evidence="1">
    <location>
        <begin position="30"/>
        <end position="50"/>
    </location>
</feature>
<keyword evidence="3" id="KW-1185">Reference proteome</keyword>
<sequence length="107" mass="11587">MNIRQNLFGQGPKAGREQQGGYGRPPAPPPRDDTPMAGYEDPRGGSRDPRGSYGAPMPSQRQAMPSMPQRPAVGRMGAPASPARRVQLRIAKVDDKTLANQYIFGNL</sequence>
<reference evidence="2 3" key="1">
    <citation type="submission" date="2018-05" db="EMBL/GenBank/DDBJ databases">
        <title>Genome sequencing and assembly of the regulated plant pathogen Lachnellula willkommii and related sister species for the development of diagnostic species identification markers.</title>
        <authorList>
            <person name="Giroux E."/>
            <person name="Bilodeau G."/>
        </authorList>
    </citation>
    <scope>NUCLEOTIDE SEQUENCE [LARGE SCALE GENOMIC DNA]</scope>
    <source>
        <strain evidence="2 3">CBS 172.35</strain>
    </source>
</reference>
<gene>
    <name evidence="2" type="ORF">LAWI1_G005288</name>
</gene>
<feature type="region of interest" description="Disordered" evidence="1">
    <location>
        <begin position="1"/>
        <end position="82"/>
    </location>
</feature>
<dbReference type="AlphaFoldDB" id="A0A559M4Y6"/>